<keyword evidence="2" id="KW-1185">Reference proteome</keyword>
<evidence type="ECO:0000313" key="1">
    <source>
        <dbReference type="EMBL" id="WAJ28173.1"/>
    </source>
</evidence>
<reference evidence="1" key="1">
    <citation type="submission" date="2022-11" db="EMBL/GenBank/DDBJ databases">
        <title>beta-Carotene-producing bacterium, Jeongeuplla avenae sp. nov., alleviates the salt stress of Arabidopsis seedlings.</title>
        <authorList>
            <person name="Jiang L."/>
            <person name="Lee J."/>
        </authorList>
    </citation>
    <scope>NUCLEOTIDE SEQUENCE</scope>
    <source>
        <strain evidence="1">DY_R2A_6</strain>
    </source>
</reference>
<accession>A0ACD4NMR7</accession>
<gene>
    <name evidence="1" type="ORF">OXU80_25675</name>
</gene>
<name>A0ACD4NMR7_9HYPH</name>
<proteinExistence type="predicted"/>
<evidence type="ECO:0000313" key="2">
    <source>
        <dbReference type="Proteomes" id="UP001163223"/>
    </source>
</evidence>
<dbReference type="Proteomes" id="UP001163223">
    <property type="component" value="Chromosome"/>
</dbReference>
<protein>
    <submittedName>
        <fullName evidence="1">ABC transporter substrate-binding protein</fullName>
    </submittedName>
</protein>
<organism evidence="1 2">
    <name type="scientific">Antarcticirhabdus aurantiaca</name>
    <dbReference type="NCBI Taxonomy" id="2606717"/>
    <lineage>
        <taxon>Bacteria</taxon>
        <taxon>Pseudomonadati</taxon>
        <taxon>Pseudomonadota</taxon>
        <taxon>Alphaproteobacteria</taxon>
        <taxon>Hyphomicrobiales</taxon>
        <taxon>Aurantimonadaceae</taxon>
        <taxon>Antarcticirhabdus</taxon>
    </lineage>
</organism>
<sequence>MKPLLKTCTAAATSALLCGGALAQSAMMSVGEGEGQVNIVAWPGYIERGETDKAYDWVTGFEAETGCKVNVKTAATSDEMVTLMNGGGFDLVTASGDASLRLVAGKKVQPINTALIPSWSKVDPRLQDAPWFTVNGEHYGTPYQWGPNVLLYNTAVFKEAPTSWGVIFEPQDLPDGKPNAGRVQAYDGPIYVADAANYLMHKQPDLGIEDPYELNEDQYAAVLELLRGQRQLVGRYWHDAAVQVDDFKTEGVVASSSWPFQVNTLKADNQPVASTVPEEGATGWADTTMLAADVQNPNCAYKWMEHSLSPKVQGDVAAWFGSVPAVPAACEASELLGSEGCKTNGFDNFDKIRFWRTPTAKCADGSACVPYSRWVSDYIAVMGG</sequence>
<dbReference type="EMBL" id="CP113520">
    <property type="protein sequence ID" value="WAJ28173.1"/>
    <property type="molecule type" value="Genomic_DNA"/>
</dbReference>